<evidence type="ECO:0000313" key="5">
    <source>
        <dbReference type="Proteomes" id="UP000198356"/>
    </source>
</evidence>
<reference evidence="4 5" key="1">
    <citation type="submission" date="2017-06" db="EMBL/GenBank/DDBJ databases">
        <authorList>
            <person name="Kim H.J."/>
            <person name="Triplett B.A."/>
        </authorList>
    </citation>
    <scope>NUCLEOTIDE SEQUENCE [LARGE SCALE GENOMIC DNA]</scope>
    <source>
        <strain evidence="4 5">DSM 18704</strain>
    </source>
</reference>
<gene>
    <name evidence="4" type="ORF">SAMN05421770_1011201</name>
</gene>
<evidence type="ECO:0000313" key="4">
    <source>
        <dbReference type="EMBL" id="SNS49153.1"/>
    </source>
</evidence>
<dbReference type="EMBL" id="FZOU01000001">
    <property type="protein sequence ID" value="SNS49153.1"/>
    <property type="molecule type" value="Genomic_DNA"/>
</dbReference>
<dbReference type="PANTHER" id="PTHR44591">
    <property type="entry name" value="STRESS RESPONSE REGULATOR PROTEIN 1"/>
    <property type="match status" value="1"/>
</dbReference>
<dbReference type="Pfam" id="PF07238">
    <property type="entry name" value="PilZ"/>
    <property type="match status" value="1"/>
</dbReference>
<keyword evidence="5" id="KW-1185">Reference proteome</keyword>
<proteinExistence type="predicted"/>
<dbReference type="InterPro" id="IPR001789">
    <property type="entry name" value="Sig_transdc_resp-reg_receiver"/>
</dbReference>
<evidence type="ECO:0000256" key="2">
    <source>
        <dbReference type="PROSITE-ProRule" id="PRU00169"/>
    </source>
</evidence>
<dbReference type="InterPro" id="IPR009875">
    <property type="entry name" value="PilZ_domain"/>
</dbReference>
<dbReference type="OrthoDB" id="9797769at2"/>
<organism evidence="4 5">
    <name type="scientific">Granulicella rosea</name>
    <dbReference type="NCBI Taxonomy" id="474952"/>
    <lineage>
        <taxon>Bacteria</taxon>
        <taxon>Pseudomonadati</taxon>
        <taxon>Acidobacteriota</taxon>
        <taxon>Terriglobia</taxon>
        <taxon>Terriglobales</taxon>
        <taxon>Acidobacteriaceae</taxon>
        <taxon>Granulicella</taxon>
    </lineage>
</organism>
<dbReference type="AlphaFoldDB" id="A0A239EYP4"/>
<name>A0A239EYP4_9BACT</name>
<dbReference type="GO" id="GO:0000160">
    <property type="term" value="P:phosphorelay signal transduction system"/>
    <property type="evidence" value="ECO:0007669"/>
    <property type="project" value="InterPro"/>
</dbReference>
<feature type="domain" description="Response regulatory" evidence="3">
    <location>
        <begin position="7"/>
        <end position="121"/>
    </location>
</feature>
<dbReference type="PROSITE" id="PS50110">
    <property type="entry name" value="RESPONSE_REGULATORY"/>
    <property type="match status" value="1"/>
</dbReference>
<dbReference type="Gene3D" id="2.40.10.220">
    <property type="entry name" value="predicted glycosyltransferase like domains"/>
    <property type="match status" value="1"/>
</dbReference>
<dbReference type="GO" id="GO:0035438">
    <property type="term" value="F:cyclic-di-GMP binding"/>
    <property type="evidence" value="ECO:0007669"/>
    <property type="project" value="InterPro"/>
</dbReference>
<sequence length="237" mass="26323">MKLADATILVVDDEPELLEIFSVWLGRSGCKVLKAENGAVAMKVLNEQRIDALISDIRMPVMDGITLVRTIAEKGMLVPSIIFVSGFGDVDTREAHALGVEAMLPKPLSRKTLLQALEDSLKAREELWHTPLETPPAKSLHLTLPAFETCNGNCSFQIGRGGCCFATDESFDEDTLLQLTVEFTGEPNILDAQARVRWCDTKDSRMGVEFLYLAPECRDWVISHMTGRAMHTFIPRC</sequence>
<evidence type="ECO:0000256" key="1">
    <source>
        <dbReference type="ARBA" id="ARBA00022553"/>
    </source>
</evidence>
<dbReference type="SMART" id="SM00448">
    <property type="entry name" value="REC"/>
    <property type="match status" value="1"/>
</dbReference>
<dbReference type="Proteomes" id="UP000198356">
    <property type="component" value="Unassembled WGS sequence"/>
</dbReference>
<dbReference type="SUPFAM" id="SSF52172">
    <property type="entry name" value="CheY-like"/>
    <property type="match status" value="1"/>
</dbReference>
<dbReference type="RefSeq" id="WP_089407421.1">
    <property type="nucleotide sequence ID" value="NZ_FZOU01000001.1"/>
</dbReference>
<keyword evidence="1 2" id="KW-0597">Phosphoprotein</keyword>
<dbReference type="Gene3D" id="3.40.50.2300">
    <property type="match status" value="1"/>
</dbReference>
<accession>A0A239EYP4</accession>
<dbReference type="InterPro" id="IPR011006">
    <property type="entry name" value="CheY-like_superfamily"/>
</dbReference>
<dbReference type="PANTHER" id="PTHR44591:SF3">
    <property type="entry name" value="RESPONSE REGULATORY DOMAIN-CONTAINING PROTEIN"/>
    <property type="match status" value="1"/>
</dbReference>
<dbReference type="InterPro" id="IPR050595">
    <property type="entry name" value="Bact_response_regulator"/>
</dbReference>
<evidence type="ECO:0000259" key="3">
    <source>
        <dbReference type="PROSITE" id="PS50110"/>
    </source>
</evidence>
<protein>
    <submittedName>
        <fullName evidence="4">PilZ domain-containing protein</fullName>
    </submittedName>
</protein>
<feature type="modified residue" description="4-aspartylphosphate" evidence="2">
    <location>
        <position position="56"/>
    </location>
</feature>
<dbReference type="Pfam" id="PF00072">
    <property type="entry name" value="Response_reg"/>
    <property type="match status" value="1"/>
</dbReference>